<keyword evidence="4" id="KW-1185">Reference proteome</keyword>
<evidence type="ECO:0000256" key="1">
    <source>
        <dbReference type="SAM" id="MobiDB-lite"/>
    </source>
</evidence>
<name>A0A0D1YT53_9PEZI</name>
<dbReference type="InParanoid" id="A0A0D1YT53"/>
<feature type="compositionally biased region" description="Low complexity" evidence="1">
    <location>
        <begin position="351"/>
        <end position="365"/>
    </location>
</feature>
<dbReference type="PROSITE" id="PS50003">
    <property type="entry name" value="PH_DOMAIN"/>
    <property type="match status" value="2"/>
</dbReference>
<feature type="domain" description="PH" evidence="2">
    <location>
        <begin position="392"/>
        <end position="491"/>
    </location>
</feature>
<dbReference type="RefSeq" id="XP_016213686.1">
    <property type="nucleotide sequence ID" value="XM_016358585.1"/>
</dbReference>
<dbReference type="VEuPathDB" id="FungiDB:PV09_05117"/>
<dbReference type="Proteomes" id="UP000053259">
    <property type="component" value="Unassembled WGS sequence"/>
</dbReference>
<dbReference type="InterPro" id="IPR001849">
    <property type="entry name" value="PH_domain"/>
</dbReference>
<feature type="region of interest" description="Disordered" evidence="1">
    <location>
        <begin position="237"/>
        <end position="284"/>
    </location>
</feature>
<evidence type="ECO:0000313" key="4">
    <source>
        <dbReference type="Proteomes" id="UP000053259"/>
    </source>
</evidence>
<dbReference type="CDD" id="cd13298">
    <property type="entry name" value="PH1_PH_fungal"/>
    <property type="match status" value="1"/>
</dbReference>
<dbReference type="InterPro" id="IPR051707">
    <property type="entry name" value="PI-Interact_SigTrans_Reg"/>
</dbReference>
<evidence type="ECO:0000313" key="3">
    <source>
        <dbReference type="EMBL" id="KIW03817.1"/>
    </source>
</evidence>
<feature type="compositionally biased region" description="Basic and acidic residues" evidence="1">
    <location>
        <begin position="329"/>
        <end position="342"/>
    </location>
</feature>
<dbReference type="PANTHER" id="PTHR14336">
    <property type="entry name" value="TANDEM PH DOMAIN CONTAINING PROTEIN"/>
    <property type="match status" value="1"/>
</dbReference>
<feature type="compositionally biased region" description="Polar residues" evidence="1">
    <location>
        <begin position="262"/>
        <end position="284"/>
    </location>
</feature>
<accession>A0A0D1YT53</accession>
<feature type="compositionally biased region" description="Polar residues" evidence="1">
    <location>
        <begin position="318"/>
        <end position="328"/>
    </location>
</feature>
<sequence>MAGTSFSSALTSATVASTVPASLAHSLGDATQPPRHLAPYERALDTKMRPDSATTTATTTTAAGTNAAAANVQARKTNNGLAIRTFSPVNKNGCFEFDRVLKSGNVLKRTRKTKSWKPIHMVLRPLTLSLYADSDGTKLRHQIPLADLTAVARQRDPKKKERHVFALFTPERNYHIEAPSDAEARSWVETIRSQARIGEEEDEFVALLSPTVEAAPGGAGMDSGFFGPAVSNTAASHVTGETSASDIESHVQPLRMKKSRSRNNLGTTPETAEGPSNTPRKSSLGMQYLSGAEAASYSDFSDTGGGGGTLGSGVYPESTLSLPQLQSQAEREERARKLDEIYRPSAQRRPSTAATGGTTSGATAAIPDRPPAQRSASGLSTSRAQQAAPSERVLHNSPLLLLKTRAGTRQWKSVWAVLRNTSLALYKNEEEYQPLHIIPFESVVEALDIEDLSKSKRHCFMVVTEERQLKFCARSEEEVAKWVGGFKALLAKRREAERGRDGDGNVLSSSPVAVR</sequence>
<proteinExistence type="predicted"/>
<feature type="compositionally biased region" description="Polar residues" evidence="1">
    <location>
        <begin position="237"/>
        <end position="246"/>
    </location>
</feature>
<dbReference type="Gene3D" id="2.30.29.30">
    <property type="entry name" value="Pleckstrin-homology domain (PH domain)/Phosphotyrosine-binding domain (PTB)"/>
    <property type="match status" value="2"/>
</dbReference>
<dbReference type="PANTHER" id="PTHR14336:SF8">
    <property type="entry name" value="PROTEIN OPY1"/>
    <property type="match status" value="1"/>
</dbReference>
<feature type="domain" description="PH" evidence="2">
    <location>
        <begin position="99"/>
        <end position="196"/>
    </location>
</feature>
<organism evidence="3 4">
    <name type="scientific">Verruconis gallopava</name>
    <dbReference type="NCBI Taxonomy" id="253628"/>
    <lineage>
        <taxon>Eukaryota</taxon>
        <taxon>Fungi</taxon>
        <taxon>Dikarya</taxon>
        <taxon>Ascomycota</taxon>
        <taxon>Pezizomycotina</taxon>
        <taxon>Dothideomycetes</taxon>
        <taxon>Pleosporomycetidae</taxon>
        <taxon>Venturiales</taxon>
        <taxon>Sympoventuriaceae</taxon>
        <taxon>Verruconis</taxon>
    </lineage>
</organism>
<dbReference type="EMBL" id="KN847543">
    <property type="protein sequence ID" value="KIW03817.1"/>
    <property type="molecule type" value="Genomic_DNA"/>
</dbReference>
<dbReference type="HOGENOM" id="CLU_037393_1_0_1"/>
<dbReference type="SMART" id="SM00233">
    <property type="entry name" value="PH"/>
    <property type="match status" value="2"/>
</dbReference>
<dbReference type="GeneID" id="27313090"/>
<dbReference type="STRING" id="253628.A0A0D1YT53"/>
<evidence type="ECO:0000259" key="2">
    <source>
        <dbReference type="PROSITE" id="PS50003"/>
    </source>
</evidence>
<dbReference type="SUPFAM" id="SSF50729">
    <property type="entry name" value="PH domain-like"/>
    <property type="match status" value="2"/>
</dbReference>
<feature type="region of interest" description="Disordered" evidence="1">
    <location>
        <begin position="296"/>
        <end position="391"/>
    </location>
</feature>
<reference evidence="3 4" key="1">
    <citation type="submission" date="2015-01" db="EMBL/GenBank/DDBJ databases">
        <title>The Genome Sequence of Ochroconis gallopava CBS43764.</title>
        <authorList>
            <consortium name="The Broad Institute Genomics Platform"/>
            <person name="Cuomo C."/>
            <person name="de Hoog S."/>
            <person name="Gorbushina A."/>
            <person name="Stielow B."/>
            <person name="Teixiera M."/>
            <person name="Abouelleil A."/>
            <person name="Chapman S.B."/>
            <person name="Priest M."/>
            <person name="Young S.K."/>
            <person name="Wortman J."/>
            <person name="Nusbaum C."/>
            <person name="Birren B."/>
        </authorList>
    </citation>
    <scope>NUCLEOTIDE SEQUENCE [LARGE SCALE GENOMIC DNA]</scope>
    <source>
        <strain evidence="3 4">CBS 43764</strain>
    </source>
</reference>
<dbReference type="Pfam" id="PF00169">
    <property type="entry name" value="PH"/>
    <property type="match status" value="2"/>
</dbReference>
<dbReference type="AlphaFoldDB" id="A0A0D1YT53"/>
<protein>
    <recommendedName>
        <fullName evidence="2">PH domain-containing protein</fullName>
    </recommendedName>
</protein>
<dbReference type="OrthoDB" id="2157866at2759"/>
<dbReference type="InterPro" id="IPR011993">
    <property type="entry name" value="PH-like_dom_sf"/>
</dbReference>
<feature type="compositionally biased region" description="Polar residues" evidence="1">
    <location>
        <begin position="374"/>
        <end position="388"/>
    </location>
</feature>
<gene>
    <name evidence="3" type="ORF">PV09_05117</name>
</gene>